<dbReference type="FunFam" id="1.20.1280.290:FF:000003">
    <property type="entry name" value="Bidirectional sugar transporter SWEET"/>
    <property type="match status" value="2"/>
</dbReference>
<keyword evidence="7" id="KW-0677">Repeat</keyword>
<organism evidence="11 12">
    <name type="scientific">Solanum verrucosum</name>
    <dbReference type="NCBI Taxonomy" id="315347"/>
    <lineage>
        <taxon>Eukaryota</taxon>
        <taxon>Viridiplantae</taxon>
        <taxon>Streptophyta</taxon>
        <taxon>Embryophyta</taxon>
        <taxon>Tracheophyta</taxon>
        <taxon>Spermatophyta</taxon>
        <taxon>Magnoliopsida</taxon>
        <taxon>eudicotyledons</taxon>
        <taxon>Gunneridae</taxon>
        <taxon>Pentapetalae</taxon>
        <taxon>asterids</taxon>
        <taxon>lamiids</taxon>
        <taxon>Solanales</taxon>
        <taxon>Solanaceae</taxon>
        <taxon>Solanoideae</taxon>
        <taxon>Solaneae</taxon>
        <taxon>Solanum</taxon>
    </lineage>
</organism>
<feature type="transmembrane region" description="Helical" evidence="10">
    <location>
        <begin position="72"/>
        <end position="92"/>
    </location>
</feature>
<dbReference type="InterPro" id="IPR047664">
    <property type="entry name" value="SWEET"/>
</dbReference>
<evidence type="ECO:0000256" key="4">
    <source>
        <dbReference type="ARBA" id="ARBA00022475"/>
    </source>
</evidence>
<proteinExistence type="inferred from homology"/>
<keyword evidence="5" id="KW-0762">Sugar transport</keyword>
<comment type="similarity">
    <text evidence="2">Belongs to the SWEET sugar transporter family.</text>
</comment>
<feature type="transmembrane region" description="Helical" evidence="10">
    <location>
        <begin position="233"/>
        <end position="253"/>
    </location>
</feature>
<dbReference type="GO" id="GO:0005886">
    <property type="term" value="C:plasma membrane"/>
    <property type="evidence" value="ECO:0007669"/>
    <property type="project" value="UniProtKB-SubCell"/>
</dbReference>
<dbReference type="FunFam" id="1.20.1280.290:FF:000001">
    <property type="entry name" value="Bidirectional sugar transporter SWEET"/>
    <property type="match status" value="1"/>
</dbReference>
<evidence type="ECO:0000256" key="1">
    <source>
        <dbReference type="ARBA" id="ARBA00004651"/>
    </source>
</evidence>
<dbReference type="EMBL" id="CP133614">
    <property type="protein sequence ID" value="WMV20975.1"/>
    <property type="molecule type" value="Genomic_DNA"/>
</dbReference>
<feature type="transmembrane region" description="Helical" evidence="10">
    <location>
        <begin position="165"/>
        <end position="187"/>
    </location>
</feature>
<protein>
    <recommendedName>
        <fullName evidence="13">Bidirectional sugar transporter SWEET</fullName>
    </recommendedName>
</protein>
<keyword evidence="4" id="KW-1003">Cell membrane</keyword>
<feature type="transmembrane region" description="Helical" evidence="10">
    <location>
        <begin position="259"/>
        <end position="280"/>
    </location>
</feature>
<feature type="transmembrane region" description="Helical" evidence="10">
    <location>
        <begin position="320"/>
        <end position="341"/>
    </location>
</feature>
<feature type="transmembrane region" description="Helical" evidence="10">
    <location>
        <begin position="199"/>
        <end position="221"/>
    </location>
</feature>
<accession>A0AAF0QEU9</accession>
<dbReference type="Pfam" id="PF03083">
    <property type="entry name" value="MtN3_slv"/>
    <property type="match status" value="3"/>
</dbReference>
<dbReference type="InterPro" id="IPR004316">
    <property type="entry name" value="SWEET_rpt"/>
</dbReference>
<feature type="transmembrane region" description="Helical" evidence="10">
    <location>
        <begin position="104"/>
        <end position="122"/>
    </location>
</feature>
<keyword evidence="8 10" id="KW-1133">Transmembrane helix</keyword>
<dbReference type="AlphaFoldDB" id="A0AAF0QEU9"/>
<evidence type="ECO:0000256" key="8">
    <source>
        <dbReference type="ARBA" id="ARBA00022989"/>
    </source>
</evidence>
<dbReference type="PANTHER" id="PTHR10791">
    <property type="entry name" value="RAG1-ACTIVATING PROTEIN 1"/>
    <property type="match status" value="1"/>
</dbReference>
<dbReference type="Proteomes" id="UP001234989">
    <property type="component" value="Chromosome 3"/>
</dbReference>
<name>A0AAF0QEU9_SOLVR</name>
<keyword evidence="12" id="KW-1185">Reference proteome</keyword>
<feature type="transmembrane region" description="Helical" evidence="10">
    <location>
        <begin position="292"/>
        <end position="314"/>
    </location>
</feature>
<reference evidence="11" key="1">
    <citation type="submission" date="2023-08" db="EMBL/GenBank/DDBJ databases">
        <title>A de novo genome assembly of Solanum verrucosum Schlechtendal, a Mexican diploid species geographically isolated from the other diploid A-genome species in potato relatives.</title>
        <authorList>
            <person name="Hosaka K."/>
        </authorList>
    </citation>
    <scope>NUCLEOTIDE SEQUENCE</scope>
    <source>
        <tissue evidence="11">Young leaves</tissue>
    </source>
</reference>
<dbReference type="PANTHER" id="PTHR10791:SF228">
    <property type="entry name" value="BIDIRECTIONAL SUGAR TRANSPORTER SWEET"/>
    <property type="match status" value="1"/>
</dbReference>
<evidence type="ECO:0000256" key="10">
    <source>
        <dbReference type="SAM" id="Phobius"/>
    </source>
</evidence>
<feature type="transmembrane region" description="Helical" evidence="10">
    <location>
        <begin position="48"/>
        <end position="66"/>
    </location>
</feature>
<evidence type="ECO:0000256" key="5">
    <source>
        <dbReference type="ARBA" id="ARBA00022597"/>
    </source>
</evidence>
<keyword evidence="6 10" id="KW-0812">Transmembrane</keyword>
<evidence type="ECO:0000256" key="9">
    <source>
        <dbReference type="ARBA" id="ARBA00023136"/>
    </source>
</evidence>
<evidence type="ECO:0000256" key="6">
    <source>
        <dbReference type="ARBA" id="ARBA00022692"/>
    </source>
</evidence>
<keyword evidence="9 10" id="KW-0472">Membrane</keyword>
<feature type="transmembrane region" description="Helical" evidence="10">
    <location>
        <begin position="134"/>
        <end position="153"/>
    </location>
</feature>
<evidence type="ECO:0000256" key="7">
    <source>
        <dbReference type="ARBA" id="ARBA00022737"/>
    </source>
</evidence>
<evidence type="ECO:0000256" key="3">
    <source>
        <dbReference type="ARBA" id="ARBA00022448"/>
    </source>
</evidence>
<dbReference type="GO" id="GO:0051119">
    <property type="term" value="F:sugar transmembrane transporter activity"/>
    <property type="evidence" value="ECO:0007669"/>
    <property type="project" value="InterPro"/>
</dbReference>
<evidence type="ECO:0000313" key="11">
    <source>
        <dbReference type="EMBL" id="WMV20975.1"/>
    </source>
</evidence>
<evidence type="ECO:0008006" key="13">
    <source>
        <dbReference type="Google" id="ProtNLM"/>
    </source>
</evidence>
<sequence>MTSVSHTHPLVYTFGILGNLVSFMVFIAPVPTFYRIVKKKSSEGFHSLPYVVGLFSAMLWIYYAMVKTNVTLLITINSFGCIAETIYVAIYFTYATKKARMKTLGLVLLLNFGVFGLILFLTQILCQGTKRTEVIGWICMAFSISVFVAPLSIMGRVIRTKSVEFMPFNLSFALTVSAVMWFLYGLLLKDVYVATNTTLLITINSFGMLIETIYVGLFLYYAPKKARVNTVKMLLLTVVGGFGAIIIVTQFVFKGAVRGQIVGWICLIFSLCVFVAPLGIVRQVIKTKSVEYMPILLSVFLTISAVMWFFYGLLLKDLNIAAPNILGFIFGILQMILYAMYRKKDNLPIVNVNVEVQNPVIILDDNKKIPELTEEQIIDIVKLGKLVCSGKIQMASTLNQNAAKEVKLTNLQTEEA</sequence>
<gene>
    <name evidence="11" type="ORF">MTR67_014360</name>
</gene>
<comment type="subcellular location">
    <subcellularLocation>
        <location evidence="1">Cell membrane</location>
        <topology evidence="1">Multi-pass membrane protein</topology>
    </subcellularLocation>
</comment>
<dbReference type="Gene3D" id="1.20.1280.290">
    <property type="match status" value="3"/>
</dbReference>
<keyword evidence="3" id="KW-0813">Transport</keyword>
<feature type="transmembrane region" description="Helical" evidence="10">
    <location>
        <begin position="12"/>
        <end position="36"/>
    </location>
</feature>
<evidence type="ECO:0000313" key="12">
    <source>
        <dbReference type="Proteomes" id="UP001234989"/>
    </source>
</evidence>
<evidence type="ECO:0000256" key="2">
    <source>
        <dbReference type="ARBA" id="ARBA00007809"/>
    </source>
</evidence>